<dbReference type="EMBL" id="CP023434">
    <property type="protein sequence ID" value="AXY26788.1"/>
    <property type="molecule type" value="Genomic_DNA"/>
</dbReference>
<name>A0A347WNY1_9LACT</name>
<dbReference type="GO" id="GO:0016787">
    <property type="term" value="F:hydrolase activity"/>
    <property type="evidence" value="ECO:0007669"/>
    <property type="project" value="UniProtKB-KW"/>
</dbReference>
<accession>A0A347WNY1</accession>
<dbReference type="InterPro" id="IPR013785">
    <property type="entry name" value="Aldolase_TIM"/>
</dbReference>
<sequence>MRDVEPTTPVKTKKFIPSYQATLKSRIVEVPEEIYEASGIMILGQRIKSLLFTTDVAIIKNSNAQSVMAVYPFTPQLTIMQAILNVSSAPVFLGVGGGTTTGKRSVDLAFQAEQLGGYGVVVNAPMQNEVIKQINEAIDIPVIATVSSPYDDYIGKLESGADMLNISGGAGTAALVAKIRAEVGPTVPIIATGGPTGDTITKTIQAGANAITYTPPASEEIFATLMEKYREDSKHKD</sequence>
<proteinExistence type="predicted"/>
<dbReference type="Proteomes" id="UP000263232">
    <property type="component" value="Chromosome"/>
</dbReference>
<dbReference type="KEGG" id="abae:CL176_11730"/>
<dbReference type="Gene3D" id="3.20.20.70">
    <property type="entry name" value="Aldolase class I"/>
    <property type="match status" value="1"/>
</dbReference>
<dbReference type="AlphaFoldDB" id="A0A347WNY1"/>
<dbReference type="OrthoDB" id="1092608at2"/>
<keyword evidence="1" id="KW-0378">Hydrolase</keyword>
<organism evidence="1 2">
    <name type="scientific">Suicoccus acidiformans</name>
    <dbReference type="NCBI Taxonomy" id="2036206"/>
    <lineage>
        <taxon>Bacteria</taxon>
        <taxon>Bacillati</taxon>
        <taxon>Bacillota</taxon>
        <taxon>Bacilli</taxon>
        <taxon>Lactobacillales</taxon>
        <taxon>Aerococcaceae</taxon>
        <taxon>Suicoccus</taxon>
    </lineage>
</organism>
<dbReference type="SUPFAM" id="SSF51412">
    <property type="entry name" value="Inosine monophosphate dehydrogenase (IMPDH)"/>
    <property type="match status" value="1"/>
</dbReference>
<reference evidence="1 2" key="1">
    <citation type="submission" date="2017-09" db="EMBL/GenBank/DDBJ databases">
        <title>Complete genome sequence of Oxytococcus suis strain ZY16052.</title>
        <authorList>
            <person name="Li F."/>
        </authorList>
    </citation>
    <scope>NUCLEOTIDE SEQUENCE [LARGE SCALE GENOMIC DNA]</scope>
    <source>
        <strain evidence="1 2">ZY16052</strain>
    </source>
</reference>
<protein>
    <submittedName>
        <fullName evidence="1">Hydrolase</fullName>
    </submittedName>
</protein>
<keyword evidence="2" id="KW-1185">Reference proteome</keyword>
<evidence type="ECO:0000313" key="1">
    <source>
        <dbReference type="EMBL" id="AXY26788.1"/>
    </source>
</evidence>
<gene>
    <name evidence="1" type="ORF">CL176_11730</name>
</gene>
<evidence type="ECO:0000313" key="2">
    <source>
        <dbReference type="Proteomes" id="UP000263232"/>
    </source>
</evidence>